<evidence type="ECO:0000256" key="9">
    <source>
        <dbReference type="SAM" id="SignalP"/>
    </source>
</evidence>
<evidence type="ECO:0000256" key="8">
    <source>
        <dbReference type="SAM" id="MobiDB-lite"/>
    </source>
</evidence>
<dbReference type="Pfam" id="PF00355">
    <property type="entry name" value="Rieske"/>
    <property type="match status" value="1"/>
</dbReference>
<dbReference type="Pfam" id="PF04072">
    <property type="entry name" value="LCM"/>
    <property type="match status" value="1"/>
</dbReference>
<evidence type="ECO:0000256" key="7">
    <source>
        <dbReference type="ARBA" id="ARBA00023014"/>
    </source>
</evidence>
<dbReference type="InterPro" id="IPR017941">
    <property type="entry name" value="Rieske_2Fe-2S"/>
</dbReference>
<dbReference type="PANTHER" id="PTHR21266">
    <property type="entry name" value="IRON-SULFUR DOMAIN CONTAINING PROTEIN"/>
    <property type="match status" value="1"/>
</dbReference>
<accession>A0A9W7BWL9</accession>
<dbReference type="InterPro" id="IPR029063">
    <property type="entry name" value="SAM-dependent_MTases_sf"/>
</dbReference>
<keyword evidence="3" id="KW-0001">2Fe-2S</keyword>
<dbReference type="GO" id="GO:0032259">
    <property type="term" value="P:methylation"/>
    <property type="evidence" value="ECO:0007669"/>
    <property type="project" value="UniProtKB-KW"/>
</dbReference>
<feature type="chain" id="PRO_5040770968" description="Rieske domain-containing protein" evidence="9">
    <location>
        <begin position="32"/>
        <end position="922"/>
    </location>
</feature>
<feature type="region of interest" description="Disordered" evidence="8">
    <location>
        <begin position="847"/>
        <end position="875"/>
    </location>
</feature>
<dbReference type="EMBL" id="BRXY01000419">
    <property type="protein sequence ID" value="GMH93730.1"/>
    <property type="molecule type" value="Genomic_DNA"/>
</dbReference>
<keyword evidence="7" id="KW-0411">Iron-sulfur</keyword>
<keyword evidence="12" id="KW-1185">Reference proteome</keyword>
<dbReference type="GO" id="GO:0005737">
    <property type="term" value="C:cytoplasm"/>
    <property type="evidence" value="ECO:0007669"/>
    <property type="project" value="TreeGrafter"/>
</dbReference>
<keyword evidence="6" id="KW-0408">Iron</keyword>
<dbReference type="AlphaFoldDB" id="A0A9W7BWL9"/>
<evidence type="ECO:0000313" key="12">
    <source>
        <dbReference type="Proteomes" id="UP001165085"/>
    </source>
</evidence>
<proteinExistence type="predicted"/>
<dbReference type="SUPFAM" id="SSF50022">
    <property type="entry name" value="ISP domain"/>
    <property type="match status" value="1"/>
</dbReference>
<dbReference type="GO" id="GO:0016491">
    <property type="term" value="F:oxidoreductase activity"/>
    <property type="evidence" value="ECO:0007669"/>
    <property type="project" value="UniProtKB-KW"/>
</dbReference>
<keyword evidence="2" id="KW-0808">Transferase</keyword>
<dbReference type="PROSITE" id="PS51296">
    <property type="entry name" value="RIESKE"/>
    <property type="match status" value="1"/>
</dbReference>
<dbReference type="GO" id="GO:0051537">
    <property type="term" value="F:2 iron, 2 sulfur cluster binding"/>
    <property type="evidence" value="ECO:0007669"/>
    <property type="project" value="UniProtKB-KW"/>
</dbReference>
<evidence type="ECO:0000256" key="3">
    <source>
        <dbReference type="ARBA" id="ARBA00022714"/>
    </source>
</evidence>
<keyword evidence="5" id="KW-0560">Oxidoreductase</keyword>
<name>A0A9W7BWL9_9STRA</name>
<dbReference type="SUPFAM" id="SSF53335">
    <property type="entry name" value="S-adenosyl-L-methionine-dependent methyltransferases"/>
    <property type="match status" value="1"/>
</dbReference>
<evidence type="ECO:0000256" key="1">
    <source>
        <dbReference type="ARBA" id="ARBA00022603"/>
    </source>
</evidence>
<dbReference type="GO" id="GO:0008168">
    <property type="term" value="F:methyltransferase activity"/>
    <property type="evidence" value="ECO:0007669"/>
    <property type="project" value="UniProtKB-KW"/>
</dbReference>
<evidence type="ECO:0000256" key="4">
    <source>
        <dbReference type="ARBA" id="ARBA00022723"/>
    </source>
</evidence>
<feature type="compositionally biased region" description="Basic and acidic residues" evidence="8">
    <location>
        <begin position="849"/>
        <end position="867"/>
    </location>
</feature>
<feature type="signal peptide" evidence="9">
    <location>
        <begin position="1"/>
        <end position="31"/>
    </location>
</feature>
<dbReference type="Proteomes" id="UP001165085">
    <property type="component" value="Unassembled WGS sequence"/>
</dbReference>
<organism evidence="11 12">
    <name type="scientific">Triparma strigata</name>
    <dbReference type="NCBI Taxonomy" id="1606541"/>
    <lineage>
        <taxon>Eukaryota</taxon>
        <taxon>Sar</taxon>
        <taxon>Stramenopiles</taxon>
        <taxon>Ochrophyta</taxon>
        <taxon>Bolidophyceae</taxon>
        <taxon>Parmales</taxon>
        <taxon>Triparmaceae</taxon>
        <taxon>Triparma</taxon>
    </lineage>
</organism>
<gene>
    <name evidence="11" type="ORF">TrST_g13798</name>
</gene>
<dbReference type="GO" id="GO:0046872">
    <property type="term" value="F:metal ion binding"/>
    <property type="evidence" value="ECO:0007669"/>
    <property type="project" value="UniProtKB-KW"/>
</dbReference>
<dbReference type="InterPro" id="IPR007213">
    <property type="entry name" value="Ppm1/Ppm2/Tcmp"/>
</dbReference>
<dbReference type="Gene3D" id="2.102.10.10">
    <property type="entry name" value="Rieske [2Fe-2S] iron-sulphur domain"/>
    <property type="match status" value="1"/>
</dbReference>
<dbReference type="PANTHER" id="PTHR21266:SF60">
    <property type="entry name" value="3-KETOSTEROID-9-ALPHA-MONOOXYGENASE, OXYGENASE COMPONENT"/>
    <property type="match status" value="1"/>
</dbReference>
<evidence type="ECO:0000259" key="10">
    <source>
        <dbReference type="PROSITE" id="PS51296"/>
    </source>
</evidence>
<keyword evidence="4" id="KW-0479">Metal-binding</keyword>
<evidence type="ECO:0000256" key="5">
    <source>
        <dbReference type="ARBA" id="ARBA00023002"/>
    </source>
</evidence>
<dbReference type="OrthoDB" id="426882at2759"/>
<evidence type="ECO:0000256" key="6">
    <source>
        <dbReference type="ARBA" id="ARBA00023004"/>
    </source>
</evidence>
<keyword evidence="1" id="KW-0489">Methyltransferase</keyword>
<comment type="caution">
    <text evidence="11">The sequence shown here is derived from an EMBL/GenBank/DDBJ whole genome shotgun (WGS) entry which is preliminary data.</text>
</comment>
<reference evidence="12" key="1">
    <citation type="journal article" date="2023" name="Commun. Biol.">
        <title>Genome analysis of Parmales, the sister group of diatoms, reveals the evolutionary specialization of diatoms from phago-mixotrophs to photoautotrophs.</title>
        <authorList>
            <person name="Ban H."/>
            <person name="Sato S."/>
            <person name="Yoshikawa S."/>
            <person name="Yamada K."/>
            <person name="Nakamura Y."/>
            <person name="Ichinomiya M."/>
            <person name="Sato N."/>
            <person name="Blanc-Mathieu R."/>
            <person name="Endo H."/>
            <person name="Kuwata A."/>
            <person name="Ogata H."/>
        </authorList>
    </citation>
    <scope>NUCLEOTIDE SEQUENCE [LARGE SCALE GENOMIC DNA]</scope>
    <source>
        <strain evidence="12">NIES 3701</strain>
    </source>
</reference>
<keyword evidence="9" id="KW-0732">Signal</keyword>
<dbReference type="Gene3D" id="3.40.50.150">
    <property type="entry name" value="Vaccinia Virus protein VP39"/>
    <property type="match status" value="1"/>
</dbReference>
<dbReference type="InterPro" id="IPR050584">
    <property type="entry name" value="Cholesterol_7-desaturase"/>
</dbReference>
<dbReference type="InterPro" id="IPR036922">
    <property type="entry name" value="Rieske_2Fe-2S_sf"/>
</dbReference>
<evidence type="ECO:0000256" key="2">
    <source>
        <dbReference type="ARBA" id="ARBA00022679"/>
    </source>
</evidence>
<sequence length="922" mass="103478">MPSNPNFNRSRPFHQSLLLLLLLTVLHPTNSFLPPLNPTKLILKPLKSTVDRYEISKGLVQDRLASISINDDFAEVEEQNVFGVITDAFTGTLFTLLHLPDTCGIKDSSKNLRVLWVRALLNSYNQINDPIAEKLLPKETVGLVTGDAKALLKPILKFAEWICSRTTYIDNQVEEFDGFREGEKNVVLFGSGYDTRALRYRSKTNLNFYEVDLPSVVEGKAKLYEMYLRENPDGIEKVTSRFLGKDLNEYKEGSLISDLESLGLDPTLPTLFIWEAVLFYVNESPKRRIFTELYTFNKSPERNENSAVVFTDSLKPFLDVPFTSETDRFFDGLQADLVSHRSRWGGAVHFATTVLRDSSNSMTALGEHLKKEDLVMSYTPTQSNNPKLLHSPSLDNAWYAVGYTWQINGYTSPVEAVDAKRDDGTFPMKLDKDGILKPYATRLWNEPLVVYRDSSQNLVCLTDVCPHRSAPLSMGTVEDGSLKCFYHGWSFGDKGECDDVPTQRSVSVEKPEAQKKFREKVTECQRRHAVVEKDGLVYVWRGELLEADPRLLPSKRTGDMETQPIDSVLDYAVDYSYIVENNLDSPHLFYLHDGSVPPIESIGMMSKNLPELRLRPFQDDCGFGHLGRFGDTGRVKKLLRFDPPNIVRHGGVSGFEEEFHIVPVAPGRSRVLLRQHLPKGPILSTITSIPKMLPFLTALVNQWNNHIALEDGAVMQGQSHLIEDMDAPRMQMGGLGDDLMARYWEWRRKAYGETNPWFGTLQSAPKQKPSIPTGTTYGDSASIIESARELNNLIVEVKESVGIKQKYVQQTPEPIFAPMNSRNYLRALVLDDFVKSLFQGLEPSSTMLKTERSPYGEETAPREKALDGSRLPGAENVGKTAPTVAGLLAAAATWGVIENAERFGLTQVLDRVAVAVSTSFGN</sequence>
<feature type="domain" description="Rieske" evidence="10">
    <location>
        <begin position="425"/>
        <end position="539"/>
    </location>
</feature>
<protein>
    <recommendedName>
        <fullName evidence="10">Rieske domain-containing protein</fullName>
    </recommendedName>
</protein>
<dbReference type="SUPFAM" id="SSF55961">
    <property type="entry name" value="Bet v1-like"/>
    <property type="match status" value="1"/>
</dbReference>
<evidence type="ECO:0000313" key="11">
    <source>
        <dbReference type="EMBL" id="GMH93730.1"/>
    </source>
</evidence>